<feature type="transmembrane region" description="Helical" evidence="1">
    <location>
        <begin position="56"/>
        <end position="78"/>
    </location>
</feature>
<feature type="transmembrane region" description="Helical" evidence="1">
    <location>
        <begin position="85"/>
        <end position="101"/>
    </location>
</feature>
<sequence>MEKDQENLVEKELEQILTEEEVENVAKEEVYEEVVTVEGKFSHYFKVILAGCLDQILAVGIALILFVVFDLILGVLGYKIAMRDEVFLIVFIISNVLYYPISQEILQGKTVGKKIVLR</sequence>
<dbReference type="Proteomes" id="UP000095594">
    <property type="component" value="Unassembled WGS sequence"/>
</dbReference>
<dbReference type="OrthoDB" id="1936840at2"/>
<keyword evidence="1" id="KW-0812">Transmembrane</keyword>
<keyword evidence="1" id="KW-1133">Transmembrane helix</keyword>
<evidence type="ECO:0000313" key="2">
    <source>
        <dbReference type="EMBL" id="CUO47880.1"/>
    </source>
</evidence>
<gene>
    <name evidence="2" type="ORF">ERS852471_01630</name>
</gene>
<evidence type="ECO:0000313" key="3">
    <source>
        <dbReference type="Proteomes" id="UP000095594"/>
    </source>
</evidence>
<proteinExistence type="predicted"/>
<dbReference type="AlphaFoldDB" id="A0A174FHH2"/>
<reference evidence="2 3" key="1">
    <citation type="submission" date="2015-09" db="EMBL/GenBank/DDBJ databases">
        <authorList>
            <consortium name="Pathogen Informatics"/>
        </authorList>
    </citation>
    <scope>NUCLEOTIDE SEQUENCE [LARGE SCALE GENOMIC DNA]</scope>
    <source>
        <strain evidence="2 3">2789STDY5834856</strain>
    </source>
</reference>
<protein>
    <submittedName>
        <fullName evidence="2">RDD domain-containing protein</fullName>
    </submittedName>
</protein>
<evidence type="ECO:0000256" key="1">
    <source>
        <dbReference type="SAM" id="Phobius"/>
    </source>
</evidence>
<organism evidence="2 3">
    <name type="scientific">Clostridium disporicum</name>
    <dbReference type="NCBI Taxonomy" id="84024"/>
    <lineage>
        <taxon>Bacteria</taxon>
        <taxon>Bacillati</taxon>
        <taxon>Bacillota</taxon>
        <taxon>Clostridia</taxon>
        <taxon>Eubacteriales</taxon>
        <taxon>Clostridiaceae</taxon>
        <taxon>Clostridium</taxon>
    </lineage>
</organism>
<name>A0A174FHH2_9CLOT</name>
<keyword evidence="1" id="KW-0472">Membrane</keyword>
<dbReference type="RefSeq" id="WP_055265483.1">
    <property type="nucleotide sequence ID" value="NZ_CABIXQ010000010.1"/>
</dbReference>
<dbReference type="EMBL" id="CYZX01000010">
    <property type="protein sequence ID" value="CUO47880.1"/>
    <property type="molecule type" value="Genomic_DNA"/>
</dbReference>
<accession>A0A174FHH2</accession>